<dbReference type="RefSeq" id="WP_150635233.1">
    <property type="nucleotide sequence ID" value="NZ_CABVIC010000001.1"/>
</dbReference>
<organism evidence="2 3">
    <name type="scientific">Pseudomonas fluorescens</name>
    <dbReference type="NCBI Taxonomy" id="294"/>
    <lineage>
        <taxon>Bacteria</taxon>
        <taxon>Pseudomonadati</taxon>
        <taxon>Pseudomonadota</taxon>
        <taxon>Gammaproteobacteria</taxon>
        <taxon>Pseudomonadales</taxon>
        <taxon>Pseudomonadaceae</taxon>
        <taxon>Pseudomonas</taxon>
    </lineage>
</organism>
<evidence type="ECO:0008006" key="4">
    <source>
        <dbReference type="Google" id="ProtNLM"/>
    </source>
</evidence>
<evidence type="ECO:0000256" key="1">
    <source>
        <dbReference type="SAM" id="Phobius"/>
    </source>
</evidence>
<dbReference type="EMBL" id="CABVIC010000001">
    <property type="protein sequence ID" value="VVO61684.1"/>
    <property type="molecule type" value="Genomic_DNA"/>
</dbReference>
<proteinExistence type="predicted"/>
<protein>
    <recommendedName>
        <fullName evidence="4">Transmembrane protein</fullName>
    </recommendedName>
</protein>
<feature type="transmembrane region" description="Helical" evidence="1">
    <location>
        <begin position="56"/>
        <end position="78"/>
    </location>
</feature>
<keyword evidence="1" id="KW-1133">Transmembrane helix</keyword>
<feature type="transmembrane region" description="Helical" evidence="1">
    <location>
        <begin position="90"/>
        <end position="113"/>
    </location>
</feature>
<keyword evidence="1" id="KW-0472">Membrane</keyword>
<dbReference type="AlphaFoldDB" id="A0A5E7HC45"/>
<keyword evidence="1" id="KW-0812">Transmembrane</keyword>
<gene>
    <name evidence="2" type="ORF">PS847_00829</name>
</gene>
<name>A0A5E7HC45_PSEFL</name>
<sequence length="230" mass="24963">MSGLSKKEALKDPVMFEQTWALALGAVVGVITLIFLMALVILAINDMPPPESVKYIIITIISFGLAFATAFLGGRAAIRGAVPFVPEGKAVEFSMAGGVAVFLIVFVVMSHYYPAGIGPSEIWNGKLSTLKNAAAKISSVDDKMIVRVNDVMLVDADYGYSGSFEFKDKLKVGQNLIDVKIFNSEYGGCSGVLQIFFDGREYEGLGRKYENNFASANRICKSFVVNFNLK</sequence>
<evidence type="ECO:0000313" key="2">
    <source>
        <dbReference type="EMBL" id="VVO61684.1"/>
    </source>
</evidence>
<dbReference type="Proteomes" id="UP000326067">
    <property type="component" value="Unassembled WGS sequence"/>
</dbReference>
<feature type="transmembrane region" description="Helical" evidence="1">
    <location>
        <begin position="20"/>
        <end position="44"/>
    </location>
</feature>
<reference evidence="2 3" key="1">
    <citation type="submission" date="2019-09" db="EMBL/GenBank/DDBJ databases">
        <authorList>
            <person name="Chandra G."/>
            <person name="Truman W A."/>
        </authorList>
    </citation>
    <scope>NUCLEOTIDE SEQUENCE [LARGE SCALE GENOMIC DNA]</scope>
    <source>
        <strain evidence="2">PS847</strain>
    </source>
</reference>
<evidence type="ECO:0000313" key="3">
    <source>
        <dbReference type="Proteomes" id="UP000326067"/>
    </source>
</evidence>
<accession>A0A5E7HC45</accession>